<evidence type="ECO:0000313" key="2">
    <source>
        <dbReference type="EMBL" id="CAD9479011.1"/>
    </source>
</evidence>
<evidence type="ECO:0000259" key="1">
    <source>
        <dbReference type="Pfam" id="PF25255"/>
    </source>
</evidence>
<gene>
    <name evidence="2" type="ORF">DSPE1174_LOCUS29439</name>
</gene>
<dbReference type="AlphaFoldDB" id="A0A7S2H2Y7"/>
<reference evidence="2" key="1">
    <citation type="submission" date="2021-01" db="EMBL/GenBank/DDBJ databases">
        <authorList>
            <person name="Corre E."/>
            <person name="Pelletier E."/>
            <person name="Niang G."/>
            <person name="Scheremetjew M."/>
            <person name="Finn R."/>
            <person name="Kale V."/>
            <person name="Holt S."/>
            <person name="Cochrane G."/>
            <person name="Meng A."/>
            <person name="Brown T."/>
            <person name="Cohen L."/>
        </authorList>
    </citation>
    <scope>NUCLEOTIDE SEQUENCE</scope>
    <source>
        <strain evidence="2">CCMP1381</strain>
    </source>
</reference>
<dbReference type="EMBL" id="HBGS01056519">
    <property type="protein sequence ID" value="CAD9479011.1"/>
    <property type="molecule type" value="Transcribed_RNA"/>
</dbReference>
<sequence length="225" mass="24730">MFSFSPVSINTWSRGYSRQHKFNGRQVSMSGGSAVASSGSVVQFEDGKKKRLMLGVVQSSESKGKKGFVYHIADAANRKHDVPSKALQIVLPPSPTTKPGATVSEILADYLAVAECSPTELGVDIDMLELAWEVCESEEVPSHTAESIMNQIDDSLFKTSLQQYKAFRLLSSDLGNIFFNVLHEHDISHREYKAKSAASVADNKVNWCKAVEEGVHVGSDEWCFV</sequence>
<organism evidence="2">
    <name type="scientific">Octactis speculum</name>
    <dbReference type="NCBI Taxonomy" id="3111310"/>
    <lineage>
        <taxon>Eukaryota</taxon>
        <taxon>Sar</taxon>
        <taxon>Stramenopiles</taxon>
        <taxon>Ochrophyta</taxon>
        <taxon>Dictyochophyceae</taxon>
        <taxon>Dictyochales</taxon>
        <taxon>Dictyochaceae</taxon>
        <taxon>Octactis</taxon>
    </lineage>
</organism>
<name>A0A7S2H2Y7_9STRA</name>
<dbReference type="InterPro" id="IPR057324">
    <property type="entry name" value="WH_RNase_II"/>
</dbReference>
<protein>
    <recommendedName>
        <fullName evidence="1">Ribonuclease II winged helix domain-containing protein</fullName>
    </recommendedName>
</protein>
<dbReference type="Pfam" id="PF25255">
    <property type="entry name" value="WHD_RNase_II"/>
    <property type="match status" value="1"/>
</dbReference>
<feature type="domain" description="Ribonuclease II winged helix" evidence="1">
    <location>
        <begin position="122"/>
        <end position="198"/>
    </location>
</feature>
<proteinExistence type="predicted"/>
<accession>A0A7S2H2Y7</accession>